<dbReference type="EMBL" id="LAZR01050982">
    <property type="protein sequence ID" value="KKK86145.1"/>
    <property type="molecule type" value="Genomic_DNA"/>
</dbReference>
<name>A0A0F8ZJC1_9ZZZZ</name>
<organism evidence="1">
    <name type="scientific">marine sediment metagenome</name>
    <dbReference type="NCBI Taxonomy" id="412755"/>
    <lineage>
        <taxon>unclassified sequences</taxon>
        <taxon>metagenomes</taxon>
        <taxon>ecological metagenomes</taxon>
    </lineage>
</organism>
<accession>A0A0F8ZJC1</accession>
<gene>
    <name evidence="1" type="ORF">LCGC14_2766170</name>
</gene>
<sequence length="126" mass="14289">MKLAELQKRRQRIAKALLDGADPYRICRDERISWSTVYAIARVAGVQTFHRTRAPLPPLKREFHAVTIARAFDVLAQLRPGDKSLRQIAVVVGVRRQWVGQIETLAIKKGLLSPREDVKCTDTTKS</sequence>
<evidence type="ECO:0000313" key="1">
    <source>
        <dbReference type="EMBL" id="KKK86145.1"/>
    </source>
</evidence>
<dbReference type="AlphaFoldDB" id="A0A0F8ZJC1"/>
<comment type="caution">
    <text evidence="1">The sequence shown here is derived from an EMBL/GenBank/DDBJ whole genome shotgun (WGS) entry which is preliminary data.</text>
</comment>
<reference evidence="1" key="1">
    <citation type="journal article" date="2015" name="Nature">
        <title>Complex archaea that bridge the gap between prokaryotes and eukaryotes.</title>
        <authorList>
            <person name="Spang A."/>
            <person name="Saw J.H."/>
            <person name="Jorgensen S.L."/>
            <person name="Zaremba-Niedzwiedzka K."/>
            <person name="Martijn J."/>
            <person name="Lind A.E."/>
            <person name="van Eijk R."/>
            <person name="Schleper C."/>
            <person name="Guy L."/>
            <person name="Ettema T.J."/>
        </authorList>
    </citation>
    <scope>NUCLEOTIDE SEQUENCE</scope>
</reference>
<protein>
    <submittedName>
        <fullName evidence="1">Uncharacterized protein</fullName>
    </submittedName>
</protein>
<proteinExistence type="predicted"/>